<evidence type="ECO:0008006" key="4">
    <source>
        <dbReference type="Google" id="ProtNLM"/>
    </source>
</evidence>
<dbReference type="Proteomes" id="UP000184112">
    <property type="component" value="Unassembled WGS sequence"/>
</dbReference>
<dbReference type="EMBL" id="FQWH01000002">
    <property type="protein sequence ID" value="SHG31608.1"/>
    <property type="molecule type" value="Genomic_DNA"/>
</dbReference>
<proteinExistence type="predicted"/>
<dbReference type="AlphaFoldDB" id="A0A1M6XF06"/>
<feature type="transmembrane region" description="Helical" evidence="1">
    <location>
        <begin position="34"/>
        <end position="61"/>
    </location>
</feature>
<reference evidence="2 3" key="1">
    <citation type="submission" date="2016-11" db="EMBL/GenBank/DDBJ databases">
        <authorList>
            <person name="Jaros S."/>
            <person name="Januszkiewicz K."/>
            <person name="Wedrychowicz H."/>
        </authorList>
    </citation>
    <scope>NUCLEOTIDE SEQUENCE [LARGE SCALE GENOMIC DNA]</scope>
    <source>
        <strain evidence="2 3">DSM 6792</strain>
    </source>
</reference>
<evidence type="ECO:0000313" key="3">
    <source>
        <dbReference type="Proteomes" id="UP000184112"/>
    </source>
</evidence>
<feature type="transmembrane region" description="Helical" evidence="1">
    <location>
        <begin position="203"/>
        <end position="233"/>
    </location>
</feature>
<keyword evidence="1" id="KW-0472">Membrane</keyword>
<protein>
    <recommendedName>
        <fullName evidence="4">Beta-carotene 15,15'-monooxygenase</fullName>
    </recommendedName>
</protein>
<accession>A0A1M6XF06</accession>
<keyword evidence="1" id="KW-0812">Transmembrane</keyword>
<feature type="transmembrane region" description="Helical" evidence="1">
    <location>
        <begin position="158"/>
        <end position="182"/>
    </location>
</feature>
<sequence>MKSTLDQIEDIKKDGYSIDFSTVFNYAVENYKKIALYSGLIILVFSVVAGAVIMGLAVAFYGVQSLSENFIENFKIENLSYVQQIITAASIAAVTALFAPLGAGFLKMADCADKDETFNVSTIFTYYSSPYFLQLFSVAFIIGIVTNGISYFTESLGIGYLGTGVSLFINFFTYFTIPLIIFGNLNAVDAIKSSLVLVSKNPVTIFLLFIVGFLGSLVGLVGCCIGVIFTVVFNSSVTYSAYFSIFNEEEQQDSIDSIGRSDLE</sequence>
<organism evidence="2 3">
    <name type="scientific">Flavobacterium johnsoniae</name>
    <name type="common">Cytophaga johnsonae</name>
    <dbReference type="NCBI Taxonomy" id="986"/>
    <lineage>
        <taxon>Bacteria</taxon>
        <taxon>Pseudomonadati</taxon>
        <taxon>Bacteroidota</taxon>
        <taxon>Flavobacteriia</taxon>
        <taxon>Flavobacteriales</taxon>
        <taxon>Flavobacteriaceae</taxon>
        <taxon>Flavobacterium</taxon>
    </lineage>
</organism>
<feature type="transmembrane region" description="Helical" evidence="1">
    <location>
        <begin position="131"/>
        <end position="152"/>
    </location>
</feature>
<evidence type="ECO:0000313" key="2">
    <source>
        <dbReference type="EMBL" id="SHG31608.1"/>
    </source>
</evidence>
<keyword evidence="1" id="KW-1133">Transmembrane helix</keyword>
<dbReference type="OMA" id="ADKDETF"/>
<name>A0A1M6XF06_FLAJO</name>
<dbReference type="GeneID" id="31767641"/>
<feature type="transmembrane region" description="Helical" evidence="1">
    <location>
        <begin position="81"/>
        <end position="106"/>
    </location>
</feature>
<evidence type="ECO:0000256" key="1">
    <source>
        <dbReference type="SAM" id="Phobius"/>
    </source>
</evidence>
<dbReference type="RefSeq" id="WP_012026679.1">
    <property type="nucleotide sequence ID" value="NZ_CP031763.1"/>
</dbReference>
<gene>
    <name evidence="2" type="ORF">SAMN05444388_102245</name>
</gene>